<keyword evidence="5" id="KW-1185">Reference proteome</keyword>
<reference evidence="5" key="1">
    <citation type="submission" date="2013-03" db="EMBL/GenBank/DDBJ databases">
        <title>The Genome Sequence of Anopheles epiroticus epiroticus2.</title>
        <authorList>
            <consortium name="The Broad Institute Genomics Platform"/>
            <person name="Neafsey D.E."/>
            <person name="Howell P."/>
            <person name="Walker B."/>
            <person name="Young S.K."/>
            <person name="Zeng Q."/>
            <person name="Gargeya S."/>
            <person name="Fitzgerald M."/>
            <person name="Haas B."/>
            <person name="Abouelleil A."/>
            <person name="Allen A.W."/>
            <person name="Alvarado L."/>
            <person name="Arachchi H.M."/>
            <person name="Berlin A.M."/>
            <person name="Chapman S.B."/>
            <person name="Gainer-Dewar J."/>
            <person name="Goldberg J."/>
            <person name="Griggs A."/>
            <person name="Gujja S."/>
            <person name="Hansen M."/>
            <person name="Howarth C."/>
            <person name="Imamovic A."/>
            <person name="Ireland A."/>
            <person name="Larimer J."/>
            <person name="McCowan C."/>
            <person name="Murphy C."/>
            <person name="Pearson M."/>
            <person name="Poon T.W."/>
            <person name="Priest M."/>
            <person name="Roberts A."/>
            <person name="Saif S."/>
            <person name="Shea T."/>
            <person name="Sisk P."/>
            <person name="Sykes S."/>
            <person name="Wortman J."/>
            <person name="Nusbaum C."/>
            <person name="Birren B."/>
        </authorList>
    </citation>
    <scope>NUCLEOTIDE SEQUENCE [LARGE SCALE GENOMIC DNA]</scope>
    <source>
        <strain evidence="5">Epiroticus2</strain>
    </source>
</reference>
<evidence type="ECO:0000259" key="3">
    <source>
        <dbReference type="Pfam" id="PF13229"/>
    </source>
</evidence>
<evidence type="ECO:0000256" key="1">
    <source>
        <dbReference type="SAM" id="Phobius"/>
    </source>
</evidence>
<feature type="transmembrane region" description="Helical" evidence="1">
    <location>
        <begin position="1243"/>
        <end position="1268"/>
    </location>
</feature>
<keyword evidence="1" id="KW-0812">Transmembrane</keyword>
<keyword evidence="2" id="KW-0732">Signal</keyword>
<feature type="signal peptide" evidence="2">
    <location>
        <begin position="1"/>
        <end position="32"/>
    </location>
</feature>
<proteinExistence type="predicted"/>
<protein>
    <recommendedName>
        <fullName evidence="3">Right handed beta helix domain-containing protein</fullName>
    </recommendedName>
</protein>
<dbReference type="Pfam" id="PF13229">
    <property type="entry name" value="Beta_helix"/>
    <property type="match status" value="1"/>
</dbReference>
<keyword evidence="1" id="KW-1133">Transmembrane helix</keyword>
<keyword evidence="1" id="KW-0472">Membrane</keyword>
<dbReference type="Proteomes" id="UP000075885">
    <property type="component" value="Unassembled WGS sequence"/>
</dbReference>
<accession>A0A182NZK3</accession>
<name>A0A182NZK3_9DIPT</name>
<feature type="chain" id="PRO_5008130555" description="Right handed beta helix domain-containing protein" evidence="2">
    <location>
        <begin position="33"/>
        <end position="1311"/>
    </location>
</feature>
<reference evidence="4" key="2">
    <citation type="submission" date="2020-05" db="UniProtKB">
        <authorList>
            <consortium name="EnsemblMetazoa"/>
        </authorList>
    </citation>
    <scope>IDENTIFICATION</scope>
    <source>
        <strain evidence="4">Epiroticus2</strain>
    </source>
</reference>
<sequence>MESCQSLRGGVITAGRLLILAIATVSLRCSTASPSAVPICFTLCTCTTQSFATVDCSLDGTTASSILNRPEDTASRRIVLDDRLILPASATALHIKLLAGGQLIFRKDFFKQNNVNHLSIDGSESRMGSSDTVVEFHEGALCNNHGQFPEILVTNVGRVVMHRNVSCKAHLVNITNVKDVLLKTEFLSVDEAEVVIQDVNNLHIEPNAFGVSFLLLSFNECNISEIRTGALDANEIEHLEFVRCRITSLRQQAITDRLLSNSLIFRGCYIHEIEQQFVSGSGIKNLLLDSNTIDGIASSAFTFTNYQTTVTGNHIIRTGKEWLHPREWVNVTISGNSFGEFNGILLSDGKTMDGSAHCHFGNNTITNALPNSFTFASNCQFGALHLGQECDCEYDIWLRELFDMPKREPLPSSVTSLISCQVEESLRYCFSRSDSTPANESSSSAGQVNVQYFLKEFCQKEGSKKCSSYTSSEDRKPPPLIPFDRIDSLDNKNNPGILKNHALQIAIGIGVLIFIACLTWCICRRRTNETEQTMTTPAASRQGTICMGSLNRSTSFTPADRRIIANAMSWIKASYDPKIWSEINTPMQQLLAPPAQPGGPLLEETVKVRLIGTILDSLKRHEISATQIVALNDILFRQLGPPAPELVESARPNSDNNDELLGHIYDELQPNRGQLLSSTADAHHVGLLGDYASPLDHGAGVTVVPEGIYSEPVLLSRREGGDNRHLISPYAIGDATVQRNPNDTKGNLPDVIRPTGNAWRANHEEVDLEDEDEDEIDGEAERKTMLRPMEGFSDGGSGSSAPTYAISLKQLNKRPHRALSVQFSPVTSEQEQLEDIVQQPLQCERIDNSQWSQVNGDDWAPFHGRIGDRVLRCDCHDSIRVRRSSEYTEHKQPKLRITAFVLPAFPATTVATDILIVNCQQLLVPAGTFRSIRAGFLPRTIRFVNIEQLTLESFAFESSSPSGGQQMNPRDPHPILGPTTLSFERCQMEELPANVFHGAAIRSVLFSGSSIGAVRSLAVGSRFQQFILSDTEIGLFARHAFKRAQMEQLHMHNVTMTGAWASQAWQGLIVSNSIQIRDCMFLHTIHPAAITESSTDELLFQGNAFNESIADEAFQIEIKVRIRLIDNYFSQLSSNLFRGIRISNETAWNVQPDILLERNLIDTFTITSETSSFLVFPRNFSVNLQAFRIAQLATCESTNVTFPAWQEIFFLKPFATTPRDDPESYISVEHFRAQEGCDSEDNMLLVIILATLLGVTVLGGVIGGLLCWRHYRNRQRMLLLEQKLVHPVPRTYRETQILLKLESVGTLKTDF</sequence>
<evidence type="ECO:0000256" key="2">
    <source>
        <dbReference type="SAM" id="SignalP"/>
    </source>
</evidence>
<dbReference type="STRING" id="199890.A0A182NZK3"/>
<dbReference type="EnsemblMetazoa" id="AEPI000084-RA">
    <property type="protein sequence ID" value="AEPI000084-PA"/>
    <property type="gene ID" value="AEPI000084"/>
</dbReference>
<organism evidence="4 5">
    <name type="scientific">Anopheles epiroticus</name>
    <dbReference type="NCBI Taxonomy" id="199890"/>
    <lineage>
        <taxon>Eukaryota</taxon>
        <taxon>Metazoa</taxon>
        <taxon>Ecdysozoa</taxon>
        <taxon>Arthropoda</taxon>
        <taxon>Hexapoda</taxon>
        <taxon>Insecta</taxon>
        <taxon>Pterygota</taxon>
        <taxon>Neoptera</taxon>
        <taxon>Endopterygota</taxon>
        <taxon>Diptera</taxon>
        <taxon>Nematocera</taxon>
        <taxon>Culicoidea</taxon>
        <taxon>Culicidae</taxon>
        <taxon>Anophelinae</taxon>
        <taxon>Anopheles</taxon>
    </lineage>
</organism>
<dbReference type="InterPro" id="IPR011050">
    <property type="entry name" value="Pectin_lyase_fold/virulence"/>
</dbReference>
<dbReference type="VEuPathDB" id="VectorBase:AEPI000084"/>
<dbReference type="SUPFAM" id="SSF51126">
    <property type="entry name" value="Pectin lyase-like"/>
    <property type="match status" value="1"/>
</dbReference>
<evidence type="ECO:0000313" key="5">
    <source>
        <dbReference type="Proteomes" id="UP000075885"/>
    </source>
</evidence>
<evidence type="ECO:0000313" key="4">
    <source>
        <dbReference type="EnsemblMetazoa" id="AEPI000084-PA"/>
    </source>
</evidence>
<feature type="domain" description="Right handed beta helix" evidence="3">
    <location>
        <begin position="217"/>
        <end position="365"/>
    </location>
</feature>
<dbReference type="InterPro" id="IPR039448">
    <property type="entry name" value="Beta_helix"/>
</dbReference>